<proteinExistence type="predicted"/>
<dbReference type="Gene3D" id="3.90.228.10">
    <property type="match status" value="1"/>
</dbReference>
<gene>
    <name evidence="3" type="ORF">QYM36_010911</name>
</gene>
<evidence type="ECO:0000259" key="2">
    <source>
        <dbReference type="Pfam" id="PF00644"/>
    </source>
</evidence>
<reference evidence="3" key="1">
    <citation type="submission" date="2023-07" db="EMBL/GenBank/DDBJ databases">
        <title>Chromosome-level genome assembly of Artemia franciscana.</title>
        <authorList>
            <person name="Jo E."/>
        </authorList>
    </citation>
    <scope>NUCLEOTIDE SEQUENCE</scope>
    <source>
        <tissue evidence="3">Whole body</tissue>
    </source>
</reference>
<sequence length="635" mass="72782">MKRSPSICPNPGARTPSLGRRTSFDSKNFRFSQPFRRSVSNKTISRDAIPPKTPELEEKIEIAAGTTIENTNSKNYGLECEEIFHLVLNNGSTIAITTYKQIDTPAEGPRVTKFSKHSLSSSSDLNHFEDTELESGSDKNGYYKKENSVKTESSGYQSAEDQPKQFNIELKLLPCGHFVVRSCLPSTHLSLWKNTDQLTIGHPCNFLVKRDCNTNLCKTCRQLRYTSGDVLWSENDSCTKSLVVNDATKIINELQSLNFQSPWREFVTKDSEKYKRIEDQLTRYIHQVHKWNPVCISIETIHNHQTVIKWNESKIDMFDPVKTANLFYSTNSNQADALTLHGTQVLGSKPLALPIKPDKCVHKLCHKGKYTIVLFEVLMGKTVITDEYISDVRSEGYDSAYVKNDCYEAYILEDIRQALPKHVIRYCLGGLTLQGLKELLPDDNKPIIKNVEKYFLKSNRYCNHANDHDLHYLIGESQFVRIQSQRKSYRNLQLDSVIFCINRTLIRRFLKLQKDFEMKYGKAEPQLMFHGSSFSQNVESILNNGFDSRKVRKGIYGTGFHFCEFPEASINYIGTSKRLILCYVLLGSFVKDTQINEIPDGYDSRSLRRDREGRGEIVIVKSSEQVLPMYILNLQ</sequence>
<dbReference type="AlphaFoldDB" id="A0AA88L8H0"/>
<dbReference type="Pfam" id="PF00644">
    <property type="entry name" value="PARP"/>
    <property type="match status" value="1"/>
</dbReference>
<dbReference type="InterPro" id="IPR012317">
    <property type="entry name" value="Poly(ADP-ribose)pol_cat_dom"/>
</dbReference>
<dbReference type="GO" id="GO:0003950">
    <property type="term" value="F:NAD+ poly-ADP-ribosyltransferase activity"/>
    <property type="evidence" value="ECO:0007669"/>
    <property type="project" value="InterPro"/>
</dbReference>
<feature type="region of interest" description="Disordered" evidence="1">
    <location>
        <begin position="1"/>
        <end position="25"/>
    </location>
</feature>
<dbReference type="SUPFAM" id="SSF56399">
    <property type="entry name" value="ADP-ribosylation"/>
    <property type="match status" value="1"/>
</dbReference>
<protein>
    <recommendedName>
        <fullName evidence="2">PARP catalytic domain-containing protein</fullName>
    </recommendedName>
</protein>
<organism evidence="3 4">
    <name type="scientific">Artemia franciscana</name>
    <name type="common">Brine shrimp</name>
    <name type="synonym">Artemia sanfranciscana</name>
    <dbReference type="NCBI Taxonomy" id="6661"/>
    <lineage>
        <taxon>Eukaryota</taxon>
        <taxon>Metazoa</taxon>
        <taxon>Ecdysozoa</taxon>
        <taxon>Arthropoda</taxon>
        <taxon>Crustacea</taxon>
        <taxon>Branchiopoda</taxon>
        <taxon>Anostraca</taxon>
        <taxon>Artemiidae</taxon>
        <taxon>Artemia</taxon>
    </lineage>
</organism>
<comment type="caution">
    <text evidence="3">The sequence shown here is derived from an EMBL/GenBank/DDBJ whole genome shotgun (WGS) entry which is preliminary data.</text>
</comment>
<dbReference type="EMBL" id="JAVRJZ010000015">
    <property type="protein sequence ID" value="KAK2712035.1"/>
    <property type="molecule type" value="Genomic_DNA"/>
</dbReference>
<evidence type="ECO:0000313" key="3">
    <source>
        <dbReference type="EMBL" id="KAK2712035.1"/>
    </source>
</evidence>
<name>A0AA88L8H0_ARTSF</name>
<feature type="region of interest" description="Disordered" evidence="1">
    <location>
        <begin position="112"/>
        <end position="146"/>
    </location>
</feature>
<evidence type="ECO:0000256" key="1">
    <source>
        <dbReference type="SAM" id="MobiDB-lite"/>
    </source>
</evidence>
<dbReference type="Proteomes" id="UP001187531">
    <property type="component" value="Unassembled WGS sequence"/>
</dbReference>
<evidence type="ECO:0000313" key="4">
    <source>
        <dbReference type="Proteomes" id="UP001187531"/>
    </source>
</evidence>
<accession>A0AA88L8H0</accession>
<keyword evidence="4" id="KW-1185">Reference proteome</keyword>
<feature type="domain" description="PARP catalytic" evidence="2">
    <location>
        <begin position="512"/>
        <end position="606"/>
    </location>
</feature>